<feature type="domain" description="Adenylate cyclase class-I N-terminal" evidence="1">
    <location>
        <begin position="652"/>
        <end position="842"/>
    </location>
</feature>
<accession>A0ABN6ERT6</accession>
<dbReference type="Pfam" id="PF01295">
    <property type="entry name" value="Adenylate_cycl"/>
    <property type="match status" value="1"/>
</dbReference>
<dbReference type="PANTHER" id="PTHR38760">
    <property type="entry name" value="ADENYLATE CYCLASE"/>
    <property type="match status" value="1"/>
</dbReference>
<dbReference type="SUPFAM" id="SSF141571">
    <property type="entry name" value="Pentapeptide repeat-like"/>
    <property type="match status" value="2"/>
</dbReference>
<keyword evidence="3" id="KW-1185">Reference proteome</keyword>
<dbReference type="EMBL" id="AP024485">
    <property type="protein sequence ID" value="BCS87861.1"/>
    <property type="molecule type" value="Genomic_DNA"/>
</dbReference>
<proteinExistence type="predicted"/>
<dbReference type="PANTHER" id="PTHR38760:SF1">
    <property type="entry name" value="ADENYLATE CYCLASE"/>
    <property type="match status" value="1"/>
</dbReference>
<protein>
    <recommendedName>
        <fullName evidence="1">Adenylate cyclase class-I N-terminal domain-containing protein</fullName>
    </recommendedName>
</protein>
<reference evidence="2" key="1">
    <citation type="journal article" date="2022" name="Arch. Microbiol.">
        <title>Pseudodesulfovibrio sediminis sp. nov., a mesophilic and neutrophilic sulfate-reducing bacterium isolated from sediment of a brackish lake.</title>
        <authorList>
            <person name="Takahashi A."/>
            <person name="Kojima H."/>
            <person name="Watanabe M."/>
            <person name="Fukui M."/>
        </authorList>
    </citation>
    <scope>NUCLEOTIDE SEQUENCE</scope>
    <source>
        <strain evidence="2">SF6</strain>
    </source>
</reference>
<name>A0ABN6ERT6_9BACT</name>
<organism evidence="2 3">
    <name type="scientific">Pseudodesulfovibrio sediminis</name>
    <dbReference type="NCBI Taxonomy" id="2810563"/>
    <lineage>
        <taxon>Bacteria</taxon>
        <taxon>Pseudomonadati</taxon>
        <taxon>Thermodesulfobacteriota</taxon>
        <taxon>Desulfovibrionia</taxon>
        <taxon>Desulfovibrionales</taxon>
        <taxon>Desulfovibrionaceae</taxon>
    </lineage>
</organism>
<dbReference type="Proteomes" id="UP001053296">
    <property type="component" value="Chromosome"/>
</dbReference>
<dbReference type="InterPro" id="IPR000274">
    <property type="entry name" value="Adenylate_cyclase_1"/>
</dbReference>
<evidence type="ECO:0000259" key="1">
    <source>
        <dbReference type="Pfam" id="PF12633"/>
    </source>
</evidence>
<dbReference type="InterPro" id="IPR024685">
    <property type="entry name" value="Adenylate_cyclase_1_N"/>
</dbReference>
<dbReference type="Gene3D" id="2.160.20.80">
    <property type="entry name" value="E3 ubiquitin-protein ligase SopA"/>
    <property type="match status" value="1"/>
</dbReference>
<gene>
    <name evidence="2" type="ORF">PSDVSF_11030</name>
</gene>
<evidence type="ECO:0000313" key="3">
    <source>
        <dbReference type="Proteomes" id="UP001053296"/>
    </source>
</evidence>
<dbReference type="InterPro" id="IPR001646">
    <property type="entry name" value="5peptide_repeat"/>
</dbReference>
<dbReference type="Pfam" id="PF13576">
    <property type="entry name" value="Pentapeptide_3"/>
    <property type="match status" value="1"/>
</dbReference>
<evidence type="ECO:0000313" key="2">
    <source>
        <dbReference type="EMBL" id="BCS87861.1"/>
    </source>
</evidence>
<dbReference type="Pfam" id="PF12633">
    <property type="entry name" value="Adenyl_cycl_N"/>
    <property type="match status" value="1"/>
</dbReference>
<sequence length="1278" mass="143162">MGLPLANIRTIAARIREFPTRSVLNNTPTIDGLTLEFIDWCTQSTRVLRPDAAPFAEIVRSLHAIADRSSDIRTVQHCLHAMVHSGRFGRILSSRFITSKSVPLHKLDLAVSAWPAPDRLALAHEMLLNYPGNNDRETLIWLESLLQPLVASDPVELAPFVASLGERGEPLAFPVKQALTNGLFGKWVNTRIANGTSGQELQDLCRIINALGDAHYAEILAKSIETKRIIPNARVLRTIAAVGEAGNKTILTMLLKQLSNASNGLAGACLDAIIAQGHHQAGKLLASVRTKMPGLKQTAIARSPLLGDVGYAQYIRSLPEEDRMDAHLESLSILEFIAPDFTRNISRHDICKSNSSRSFKKTQPHAAAVEKQKATTPSQAGLLSRIFKNKPKTLEVLLPKFRNIRDMELPGSKVIEDDLDGRAFVNLNLTASLFSKTTFLRTKISTSTLTDTRFNDCVCTGTTFSGVDFSGSTFSNIQFTKCTFTDCTFTDATLADSSFDECRLRGCSFGDTAVHAVSMNMTEFTLSSLAGCAFHNCRLRTTRFTAIDFSFAEFVCTDFHGVEFLESVLHAIYIRGCTMQGVEFPKSTVTRSIVKNSDVSHPLLLANRIRQMTLFARDAEAGATPRTKQTDPFQAQKTLAMWSRELTFMRRERRMLDNNRTRLARAIQTMDRDQHIFLRILPLLLDTSIFEHRFGLEEIPSCRVWGYESCLTPLELARRYFDAPLHRDTSPDVRILAVYAMGSLGTVAQTPQSDIDCWVCYDGDLTINQEKGLRRKLEALGLWAESEFRLEAHFYPMRMDDVRDNRFLSGDEESSGSAQALLLKEEFYRTALKLAGKNIAWWIAPAGTSKKGYENCIHASRRYPMSGKPRLEDFGYLAPVPPDEYFGGSLWQIVKAMRAPFKSVLKLGLLETYAAPGASALSLCDRIKKNLVSNRRGKLDTDPYTALFSTLHTYYLRRKQTNTAALLKESFRLKANLSEIPFFMNLPTRAEDDSLISVLFGSGYVEPDRITGSNRAWPFEKSLMMGASVRQYMVDTYQRIQSGLSTKGATKAHINSEDLTRMGRRIGANFSKKKHKVMRVPFMDAKGSTFPILHFSTVKSTGKPTIWTVRGGSSIEAKQSAEAMQMLHRTHDPIHILSWLLANRIYHPKSLLQADRSIAPISVADLQKVMATLHDFFPFERTFERDINDGLKSERITRAFFILNLTSPHDINRIEEATVIYATNWGEMFCRSFQRPGQMLEANATQFLTQKLDQPITDAIALGLFIPRGSQCRRISLG</sequence>
<dbReference type="RefSeq" id="WP_229594648.1">
    <property type="nucleotide sequence ID" value="NZ_AP024485.1"/>
</dbReference>